<evidence type="ECO:0000313" key="9">
    <source>
        <dbReference type="EMBL" id="KAF4457226.1"/>
    </source>
</evidence>
<protein>
    <recommendedName>
        <fullName evidence="8">Amino acid transporter transmembrane domain-containing protein</fullName>
    </recommendedName>
</protein>
<dbReference type="EMBL" id="JAADJG010000031">
    <property type="protein sequence ID" value="KAF4457226.1"/>
    <property type="molecule type" value="Genomic_DNA"/>
</dbReference>
<evidence type="ECO:0000256" key="1">
    <source>
        <dbReference type="ARBA" id="ARBA00004141"/>
    </source>
</evidence>
<feature type="transmembrane region" description="Helical" evidence="7">
    <location>
        <begin position="263"/>
        <end position="285"/>
    </location>
</feature>
<dbReference type="Proteomes" id="UP000605986">
    <property type="component" value="Unassembled WGS sequence"/>
</dbReference>
<feature type="transmembrane region" description="Helical" evidence="7">
    <location>
        <begin position="69"/>
        <end position="89"/>
    </location>
</feature>
<evidence type="ECO:0000313" key="10">
    <source>
        <dbReference type="Proteomes" id="UP000605986"/>
    </source>
</evidence>
<evidence type="ECO:0000259" key="8">
    <source>
        <dbReference type="Pfam" id="PF01490"/>
    </source>
</evidence>
<dbReference type="FunFam" id="1.20.1740.10:FF:000039">
    <property type="entry name" value="Neutral amino acid transporter (Eurofung)"/>
    <property type="match status" value="1"/>
</dbReference>
<feature type="transmembrane region" description="Helical" evidence="7">
    <location>
        <begin position="121"/>
        <end position="144"/>
    </location>
</feature>
<evidence type="ECO:0000256" key="7">
    <source>
        <dbReference type="SAM" id="Phobius"/>
    </source>
</evidence>
<comment type="caution">
    <text evidence="9">The sequence shown here is derived from an EMBL/GenBank/DDBJ whole genome shotgun (WGS) entry which is preliminary data.</text>
</comment>
<keyword evidence="10" id="KW-1185">Reference proteome</keyword>
<dbReference type="PIRSF" id="PIRSF006060">
    <property type="entry name" value="AA_transporter"/>
    <property type="match status" value="1"/>
</dbReference>
<comment type="subcellular location">
    <subcellularLocation>
        <location evidence="1">Membrane</location>
        <topology evidence="1">Multi-pass membrane protein</topology>
    </subcellularLocation>
</comment>
<reference evidence="9" key="1">
    <citation type="submission" date="2020-01" db="EMBL/GenBank/DDBJ databases">
        <title>Identification and distribution of gene clusters putatively required for synthesis of sphingolipid metabolism inhibitors in phylogenetically diverse species of the filamentous fungus Fusarium.</title>
        <authorList>
            <person name="Kim H.-S."/>
            <person name="Busman M."/>
            <person name="Brown D.W."/>
            <person name="Divon H."/>
            <person name="Uhlig S."/>
            <person name="Proctor R.H."/>
        </authorList>
    </citation>
    <scope>NUCLEOTIDE SEQUENCE</scope>
    <source>
        <strain evidence="9">NRRL 53441</strain>
    </source>
</reference>
<name>A0A8H4KW04_9HYPO</name>
<feature type="transmembrane region" description="Helical" evidence="7">
    <location>
        <begin position="372"/>
        <end position="398"/>
    </location>
</feature>
<feature type="transmembrane region" description="Helical" evidence="7">
    <location>
        <begin position="150"/>
        <end position="168"/>
    </location>
</feature>
<dbReference type="GO" id="GO:0016020">
    <property type="term" value="C:membrane"/>
    <property type="evidence" value="ECO:0007669"/>
    <property type="project" value="UniProtKB-SubCell"/>
</dbReference>
<feature type="transmembrane region" description="Helical" evidence="7">
    <location>
        <begin position="180"/>
        <end position="202"/>
    </location>
</feature>
<feature type="transmembrane region" description="Helical" evidence="7">
    <location>
        <begin position="230"/>
        <end position="251"/>
    </location>
</feature>
<comment type="similarity">
    <text evidence="2">Belongs to the amino acid/polyamine transporter 2 family.</text>
</comment>
<dbReference type="OrthoDB" id="40134at2759"/>
<dbReference type="AlphaFoldDB" id="A0A8H4KW04"/>
<gene>
    <name evidence="9" type="ORF">F53441_790</name>
</gene>
<proteinExistence type="inferred from homology"/>
<evidence type="ECO:0000256" key="4">
    <source>
        <dbReference type="ARBA" id="ARBA00022989"/>
    </source>
</evidence>
<organism evidence="9 10">
    <name type="scientific">Fusarium austroafricanum</name>
    <dbReference type="NCBI Taxonomy" id="2364996"/>
    <lineage>
        <taxon>Eukaryota</taxon>
        <taxon>Fungi</taxon>
        <taxon>Dikarya</taxon>
        <taxon>Ascomycota</taxon>
        <taxon>Pezizomycotina</taxon>
        <taxon>Sordariomycetes</taxon>
        <taxon>Hypocreomycetidae</taxon>
        <taxon>Hypocreales</taxon>
        <taxon>Nectriaceae</taxon>
        <taxon>Fusarium</taxon>
        <taxon>Fusarium concolor species complex</taxon>
    </lineage>
</organism>
<feature type="region of interest" description="Disordered" evidence="6">
    <location>
        <begin position="1"/>
        <end position="20"/>
    </location>
</feature>
<feature type="domain" description="Amino acid transporter transmembrane" evidence="8">
    <location>
        <begin position="42"/>
        <end position="439"/>
    </location>
</feature>
<evidence type="ECO:0000256" key="6">
    <source>
        <dbReference type="SAM" id="MobiDB-lite"/>
    </source>
</evidence>
<evidence type="ECO:0000256" key="5">
    <source>
        <dbReference type="ARBA" id="ARBA00023136"/>
    </source>
</evidence>
<dbReference type="Pfam" id="PF01490">
    <property type="entry name" value="Aa_trans"/>
    <property type="match status" value="1"/>
</dbReference>
<dbReference type="PANTHER" id="PTHR22950">
    <property type="entry name" value="AMINO ACID TRANSPORTER"/>
    <property type="match status" value="1"/>
</dbReference>
<accession>A0A8H4KW04</accession>
<keyword evidence="4 7" id="KW-1133">Transmembrane helix</keyword>
<feature type="transmembrane region" description="Helical" evidence="7">
    <location>
        <begin position="305"/>
        <end position="324"/>
    </location>
</feature>
<dbReference type="Gene3D" id="1.20.1740.10">
    <property type="entry name" value="Amino acid/polyamine transporter I"/>
    <property type="match status" value="1"/>
</dbReference>
<sequence length="464" mass="49704">MSHYDSENQAPEPTKHHGEDAAVTNDAVFGTITEDGPNYRNVGWLGTSVLMMKSQIGLGVLSIPASFDALGLIPGIICMLAIAVITTWSDYIVGKFKQRHPEVYGIDDAAGLVFGRFGKEFYGISYSLLTICIAGSAMLGISIALNSLSLHGTCTAVFVAVACIMAFLTASIRTLDKVSWLAWVGLVALVTAIFTVTIAVGVQDRPDLAPKEGVWKSDYKLFNSPSFAEAMSAIAAFIFAYCGTPVFFPIAAEMREPKHYKKALILCQSVVTVVYVVVGIVVYYYCGTYVASPALGSAGKTLKRVSYGLALPGLIVSATLYTHVPAKYAFVRFLRGSKHLSANTFTHWAVWLSCTLGTAIIAYVIASGIPVFGGLVSLVGALLGTLQCMQLFGCLWLYDHWAEGKNGQRTTKWTMMVGWSVFVIVMGTFLMIGGTYGSIKGIIDSYAKSGGSAAWSCADNSNSS</sequence>
<keyword evidence="3 7" id="KW-0812">Transmembrane</keyword>
<dbReference type="InterPro" id="IPR013057">
    <property type="entry name" value="AA_transpt_TM"/>
</dbReference>
<evidence type="ECO:0000256" key="2">
    <source>
        <dbReference type="ARBA" id="ARBA00008066"/>
    </source>
</evidence>
<keyword evidence="5 7" id="KW-0472">Membrane</keyword>
<evidence type="ECO:0000256" key="3">
    <source>
        <dbReference type="ARBA" id="ARBA00022692"/>
    </source>
</evidence>
<feature type="transmembrane region" description="Helical" evidence="7">
    <location>
        <begin position="345"/>
        <end position="366"/>
    </location>
</feature>
<dbReference type="PANTHER" id="PTHR22950:SF683">
    <property type="entry name" value="AMINO ACID TRANSPORTER (EUROFUNG)"/>
    <property type="match status" value="1"/>
</dbReference>
<feature type="transmembrane region" description="Helical" evidence="7">
    <location>
        <begin position="419"/>
        <end position="439"/>
    </location>
</feature>
<dbReference type="GO" id="GO:0015179">
    <property type="term" value="F:L-amino acid transmembrane transporter activity"/>
    <property type="evidence" value="ECO:0007669"/>
    <property type="project" value="TreeGrafter"/>
</dbReference>